<dbReference type="InterPro" id="IPR036424">
    <property type="entry name" value="UPP_synth-like_sf"/>
</dbReference>
<dbReference type="Pfam" id="PF01255">
    <property type="entry name" value="Prenyltransf"/>
    <property type="match status" value="1"/>
</dbReference>
<comment type="caution">
    <text evidence="3">The sequence shown here is derived from an EMBL/GenBank/DDBJ whole genome shotgun (WGS) entry which is preliminary data.</text>
</comment>
<protein>
    <submittedName>
        <fullName evidence="3">Di-trans,poly-cis-decaprenylcistransferase</fullName>
        <ecNumber evidence="3">2.5.1.31</ecNumber>
    </submittedName>
</protein>
<proteinExistence type="predicted"/>
<dbReference type="PROSITE" id="PS01066">
    <property type="entry name" value="UPP_SYNTHASE"/>
    <property type="match status" value="1"/>
</dbReference>
<sequence length="162" mass="18680">FLMNLLAETIKNELQEMHENGVVINFIGDLTKLNPKLQDILANAVEVTKNNTGVRLQIAFNYGSRDEMVHAMKSICQKVKSGELDIDNITEETISENLYTKGIPDPDLLIRTGGEMRVSNYLLWQIAYSEFLVTKRYWPEFDKNALAEAILEFNHRQRRYGK</sequence>
<reference evidence="3" key="2">
    <citation type="journal article" date="2021" name="PeerJ">
        <title>Extensive microbial diversity within the chicken gut microbiome revealed by metagenomics and culture.</title>
        <authorList>
            <person name="Gilroy R."/>
            <person name="Ravi A."/>
            <person name="Getino M."/>
            <person name="Pursley I."/>
            <person name="Horton D.L."/>
            <person name="Alikhan N.F."/>
            <person name="Baker D."/>
            <person name="Gharbi K."/>
            <person name="Hall N."/>
            <person name="Watson M."/>
            <person name="Adriaenssens E.M."/>
            <person name="Foster-Nyarko E."/>
            <person name="Jarju S."/>
            <person name="Secka A."/>
            <person name="Antonio M."/>
            <person name="Oren A."/>
            <person name="Chaudhuri R.R."/>
            <person name="La Ragione R."/>
            <person name="Hildebrand F."/>
            <person name="Pallen M.J."/>
        </authorList>
    </citation>
    <scope>NUCLEOTIDE SEQUENCE</scope>
    <source>
        <strain evidence="3">10192</strain>
    </source>
</reference>
<dbReference type="PANTHER" id="PTHR10291">
    <property type="entry name" value="DEHYDRODOLICHYL DIPHOSPHATE SYNTHASE FAMILY MEMBER"/>
    <property type="match status" value="1"/>
</dbReference>
<evidence type="ECO:0000313" key="4">
    <source>
        <dbReference type="Proteomes" id="UP000823632"/>
    </source>
</evidence>
<dbReference type="GO" id="GO:0000287">
    <property type="term" value="F:magnesium ion binding"/>
    <property type="evidence" value="ECO:0007669"/>
    <property type="project" value="TreeGrafter"/>
</dbReference>
<dbReference type="InterPro" id="IPR001441">
    <property type="entry name" value="UPP_synth-like"/>
</dbReference>
<dbReference type="Gene3D" id="3.40.1180.10">
    <property type="entry name" value="Decaprenyl diphosphate synthase-like"/>
    <property type="match status" value="1"/>
</dbReference>
<dbReference type="GO" id="GO:0016094">
    <property type="term" value="P:polyprenol biosynthetic process"/>
    <property type="evidence" value="ECO:0007669"/>
    <property type="project" value="TreeGrafter"/>
</dbReference>
<dbReference type="EMBL" id="JADIND010000097">
    <property type="protein sequence ID" value="MBO8430662.1"/>
    <property type="molecule type" value="Genomic_DNA"/>
</dbReference>
<dbReference type="GO" id="GO:0008834">
    <property type="term" value="F:ditrans,polycis-undecaprenyl-diphosphate synthase [(2E,6E)-farnesyl-diphosphate specific] activity"/>
    <property type="evidence" value="ECO:0007669"/>
    <property type="project" value="UniProtKB-EC"/>
</dbReference>
<keyword evidence="2 3" id="KW-0808">Transferase</keyword>
<dbReference type="EC" id="2.5.1.31" evidence="3"/>
<organism evidence="3 4">
    <name type="scientific">Candidatus Scatousia excrementipullorum</name>
    <dbReference type="NCBI Taxonomy" id="2840936"/>
    <lineage>
        <taxon>Bacteria</taxon>
        <taxon>Candidatus Scatousia</taxon>
    </lineage>
</organism>
<evidence type="ECO:0000256" key="2">
    <source>
        <dbReference type="ARBA" id="ARBA00022679"/>
    </source>
</evidence>
<evidence type="ECO:0000256" key="1">
    <source>
        <dbReference type="ARBA" id="ARBA00001946"/>
    </source>
</evidence>
<gene>
    <name evidence="3" type="primary">uppS</name>
    <name evidence="3" type="ORF">IAC76_04680</name>
</gene>
<dbReference type="GO" id="GO:0005829">
    <property type="term" value="C:cytosol"/>
    <property type="evidence" value="ECO:0007669"/>
    <property type="project" value="TreeGrafter"/>
</dbReference>
<dbReference type="Proteomes" id="UP000823632">
    <property type="component" value="Unassembled WGS sequence"/>
</dbReference>
<dbReference type="AlphaFoldDB" id="A0A9D9DP09"/>
<dbReference type="InterPro" id="IPR018520">
    <property type="entry name" value="UPP_synth-like_CS"/>
</dbReference>
<name>A0A9D9DP09_9BACT</name>
<dbReference type="PANTHER" id="PTHR10291:SF0">
    <property type="entry name" value="DEHYDRODOLICHYL DIPHOSPHATE SYNTHASE 2"/>
    <property type="match status" value="1"/>
</dbReference>
<dbReference type="GO" id="GO:0030145">
    <property type="term" value="F:manganese ion binding"/>
    <property type="evidence" value="ECO:0007669"/>
    <property type="project" value="TreeGrafter"/>
</dbReference>
<accession>A0A9D9DP09</accession>
<evidence type="ECO:0000313" key="3">
    <source>
        <dbReference type="EMBL" id="MBO8430662.1"/>
    </source>
</evidence>
<feature type="non-terminal residue" evidence="3">
    <location>
        <position position="1"/>
    </location>
</feature>
<reference evidence="3" key="1">
    <citation type="submission" date="2020-10" db="EMBL/GenBank/DDBJ databases">
        <authorList>
            <person name="Gilroy R."/>
        </authorList>
    </citation>
    <scope>NUCLEOTIDE SEQUENCE</scope>
    <source>
        <strain evidence="3">10192</strain>
    </source>
</reference>
<dbReference type="SUPFAM" id="SSF64005">
    <property type="entry name" value="Undecaprenyl diphosphate synthase"/>
    <property type="match status" value="1"/>
</dbReference>
<dbReference type="NCBIfam" id="TIGR00055">
    <property type="entry name" value="uppS"/>
    <property type="match status" value="1"/>
</dbReference>
<dbReference type="CDD" id="cd00475">
    <property type="entry name" value="Cis_IPPS"/>
    <property type="match status" value="1"/>
</dbReference>
<comment type="cofactor">
    <cofactor evidence="1">
        <name>Mg(2+)</name>
        <dbReference type="ChEBI" id="CHEBI:18420"/>
    </cofactor>
</comment>